<evidence type="ECO:0000256" key="3">
    <source>
        <dbReference type="ARBA" id="ARBA00005179"/>
    </source>
</evidence>
<gene>
    <name evidence="15" type="ORF">M407DRAFT_77629</name>
</gene>
<comment type="cofactor">
    <cofactor evidence="1 13">
        <name>heme</name>
        <dbReference type="ChEBI" id="CHEBI:30413"/>
    </cofactor>
</comment>
<dbReference type="InterPro" id="IPR017972">
    <property type="entry name" value="Cyt_P450_CS"/>
</dbReference>
<dbReference type="InterPro" id="IPR036396">
    <property type="entry name" value="Cyt_P450_sf"/>
</dbReference>
<evidence type="ECO:0000256" key="11">
    <source>
        <dbReference type="ARBA" id="ARBA00023033"/>
    </source>
</evidence>
<feature type="binding site" description="axial binding residue" evidence="13">
    <location>
        <position position="441"/>
    </location>
    <ligand>
        <name>heme</name>
        <dbReference type="ChEBI" id="CHEBI:30413"/>
    </ligand>
    <ligandPart>
        <name>Fe</name>
        <dbReference type="ChEBI" id="CHEBI:18248"/>
    </ligandPart>
</feature>
<dbReference type="CDD" id="cd11065">
    <property type="entry name" value="CYP64-like"/>
    <property type="match status" value="1"/>
</dbReference>
<keyword evidence="16" id="KW-1185">Reference proteome</keyword>
<organism evidence="15 16">
    <name type="scientific">Tulasnella calospora MUT 4182</name>
    <dbReference type="NCBI Taxonomy" id="1051891"/>
    <lineage>
        <taxon>Eukaryota</taxon>
        <taxon>Fungi</taxon>
        <taxon>Dikarya</taxon>
        <taxon>Basidiomycota</taxon>
        <taxon>Agaricomycotina</taxon>
        <taxon>Agaricomycetes</taxon>
        <taxon>Cantharellales</taxon>
        <taxon>Tulasnellaceae</taxon>
        <taxon>Tulasnella</taxon>
    </lineage>
</organism>
<dbReference type="EMBL" id="KN823073">
    <property type="protein sequence ID" value="KIO23879.1"/>
    <property type="molecule type" value="Genomic_DNA"/>
</dbReference>
<dbReference type="Proteomes" id="UP000054248">
    <property type="component" value="Unassembled WGS sequence"/>
</dbReference>
<keyword evidence="8" id="KW-1133">Transmembrane helix</keyword>
<evidence type="ECO:0000256" key="9">
    <source>
        <dbReference type="ARBA" id="ARBA00023002"/>
    </source>
</evidence>
<proteinExistence type="inferred from homology"/>
<evidence type="ECO:0000256" key="6">
    <source>
        <dbReference type="ARBA" id="ARBA00022692"/>
    </source>
</evidence>
<evidence type="ECO:0000256" key="1">
    <source>
        <dbReference type="ARBA" id="ARBA00001971"/>
    </source>
</evidence>
<dbReference type="GO" id="GO:0020037">
    <property type="term" value="F:heme binding"/>
    <property type="evidence" value="ECO:0007669"/>
    <property type="project" value="InterPro"/>
</dbReference>
<dbReference type="STRING" id="1051891.A0A0C3QFA4"/>
<dbReference type="PRINTS" id="PR00463">
    <property type="entry name" value="EP450I"/>
</dbReference>
<dbReference type="InterPro" id="IPR002401">
    <property type="entry name" value="Cyt_P450_E_grp-I"/>
</dbReference>
<reference evidence="16" key="2">
    <citation type="submission" date="2015-01" db="EMBL/GenBank/DDBJ databases">
        <title>Evolutionary Origins and Diversification of the Mycorrhizal Mutualists.</title>
        <authorList>
            <consortium name="DOE Joint Genome Institute"/>
            <consortium name="Mycorrhizal Genomics Consortium"/>
            <person name="Kohler A."/>
            <person name="Kuo A."/>
            <person name="Nagy L.G."/>
            <person name="Floudas D."/>
            <person name="Copeland A."/>
            <person name="Barry K.W."/>
            <person name="Cichocki N."/>
            <person name="Veneault-Fourrey C."/>
            <person name="LaButti K."/>
            <person name="Lindquist E.A."/>
            <person name="Lipzen A."/>
            <person name="Lundell T."/>
            <person name="Morin E."/>
            <person name="Murat C."/>
            <person name="Riley R."/>
            <person name="Ohm R."/>
            <person name="Sun H."/>
            <person name="Tunlid A."/>
            <person name="Henrissat B."/>
            <person name="Grigoriev I.V."/>
            <person name="Hibbett D.S."/>
            <person name="Martin F."/>
        </authorList>
    </citation>
    <scope>NUCLEOTIDE SEQUENCE [LARGE SCALE GENOMIC DNA]</scope>
    <source>
        <strain evidence="16">MUT 4182</strain>
    </source>
</reference>
<reference evidence="15 16" key="1">
    <citation type="submission" date="2014-04" db="EMBL/GenBank/DDBJ databases">
        <authorList>
            <consortium name="DOE Joint Genome Institute"/>
            <person name="Kuo A."/>
            <person name="Girlanda M."/>
            <person name="Perotto S."/>
            <person name="Kohler A."/>
            <person name="Nagy L.G."/>
            <person name="Floudas D."/>
            <person name="Copeland A."/>
            <person name="Barry K.W."/>
            <person name="Cichocki N."/>
            <person name="Veneault-Fourrey C."/>
            <person name="LaButti K."/>
            <person name="Lindquist E.A."/>
            <person name="Lipzen A."/>
            <person name="Lundell T."/>
            <person name="Morin E."/>
            <person name="Murat C."/>
            <person name="Sun H."/>
            <person name="Tunlid A."/>
            <person name="Henrissat B."/>
            <person name="Grigoriev I.V."/>
            <person name="Hibbett D.S."/>
            <person name="Martin F."/>
            <person name="Nordberg H.P."/>
            <person name="Cantor M.N."/>
            <person name="Hua S.X."/>
        </authorList>
    </citation>
    <scope>NUCLEOTIDE SEQUENCE [LARGE SCALE GENOMIC DNA]</scope>
    <source>
        <strain evidence="15 16">MUT 4182</strain>
    </source>
</reference>
<sequence length="547" mass="61908">MPSISPFAAVTTAIAVGGIVELLRIGRRDSDLPPGPPTKPVVGNLPDFPLSEPHLRFAEWAKKYGEIFSLKMANGTIVVLNTPQAVRFVLDTKNSVTADRPDFFVINYVTSNLHLGFIKYGPTWRTLRKAATEILNVKACTRHLPIQYAESAQLLYDLVMEPEEHYTLCHRYSSSVVMSIVFGQRIPQMSSQLAKGLAQNSADLDHLVKPGNTPPIDLIPAFKYIPERWAKWKTFCNESRDRHRDYYDDLVGGCERRLQNGTGNGCFIETLLERKEELGTTREMIMYLGEALVEPGSDSTKTFLQNLILLLLTHPHVQEKAKNELDKVVGTDRLPTLDDIKDLPYIKAVHDEVNRLRPFGPLGLPHSASEEFHYNNYRIPKDSTIFINVWAIYHDENLFDEPNTFNPDRYLSNPLGVKDDVDIKEISNIKDLVFGAGRRVCPGMHLGKSSIILNTARILWAFDILKAKNADGSVIEPNFMDCHPTSSNAPAPFKCDIRPRSDKHKQLICREFLDAMTTTSLFEQELMDADKEFMRNARVKAEHVVFE</sequence>
<keyword evidence="11 14" id="KW-0503">Monooxygenase</keyword>
<evidence type="ECO:0000256" key="14">
    <source>
        <dbReference type="RuleBase" id="RU000461"/>
    </source>
</evidence>
<keyword evidence="9 14" id="KW-0560">Oxidoreductase</keyword>
<accession>A0A0C3QFA4</accession>
<dbReference type="GO" id="GO:0016020">
    <property type="term" value="C:membrane"/>
    <property type="evidence" value="ECO:0007669"/>
    <property type="project" value="UniProtKB-SubCell"/>
</dbReference>
<keyword evidence="6" id="KW-0812">Transmembrane</keyword>
<evidence type="ECO:0000256" key="5">
    <source>
        <dbReference type="ARBA" id="ARBA00022617"/>
    </source>
</evidence>
<dbReference type="SUPFAM" id="SSF48264">
    <property type="entry name" value="Cytochrome P450"/>
    <property type="match status" value="1"/>
</dbReference>
<evidence type="ECO:0000256" key="10">
    <source>
        <dbReference type="ARBA" id="ARBA00023004"/>
    </source>
</evidence>
<evidence type="ECO:0000256" key="13">
    <source>
        <dbReference type="PIRSR" id="PIRSR602401-1"/>
    </source>
</evidence>
<comment type="subcellular location">
    <subcellularLocation>
        <location evidence="2">Membrane</location>
    </subcellularLocation>
</comment>
<dbReference type="HOGENOM" id="CLU_001570_2_1_1"/>
<dbReference type="GO" id="GO:0004497">
    <property type="term" value="F:monooxygenase activity"/>
    <property type="evidence" value="ECO:0007669"/>
    <property type="project" value="UniProtKB-KW"/>
</dbReference>
<evidence type="ECO:0000256" key="7">
    <source>
        <dbReference type="ARBA" id="ARBA00022723"/>
    </source>
</evidence>
<keyword evidence="10 13" id="KW-0408">Iron</keyword>
<dbReference type="PANTHER" id="PTHR46300:SF2">
    <property type="entry name" value="CYTOCHROME P450 MONOOXYGENASE ALNH-RELATED"/>
    <property type="match status" value="1"/>
</dbReference>
<evidence type="ECO:0000256" key="4">
    <source>
        <dbReference type="ARBA" id="ARBA00010617"/>
    </source>
</evidence>
<evidence type="ECO:0000256" key="12">
    <source>
        <dbReference type="ARBA" id="ARBA00023136"/>
    </source>
</evidence>
<evidence type="ECO:0000256" key="2">
    <source>
        <dbReference type="ARBA" id="ARBA00004370"/>
    </source>
</evidence>
<dbReference type="InterPro" id="IPR001128">
    <property type="entry name" value="Cyt_P450"/>
</dbReference>
<evidence type="ECO:0000256" key="8">
    <source>
        <dbReference type="ARBA" id="ARBA00022989"/>
    </source>
</evidence>
<dbReference type="InterPro" id="IPR050364">
    <property type="entry name" value="Cytochrome_P450_fung"/>
</dbReference>
<evidence type="ECO:0000313" key="16">
    <source>
        <dbReference type="Proteomes" id="UP000054248"/>
    </source>
</evidence>
<keyword evidence="7 13" id="KW-0479">Metal-binding</keyword>
<dbReference type="AlphaFoldDB" id="A0A0C3QFA4"/>
<comment type="similarity">
    <text evidence="4 14">Belongs to the cytochrome P450 family.</text>
</comment>
<dbReference type="Pfam" id="PF00067">
    <property type="entry name" value="p450"/>
    <property type="match status" value="1"/>
</dbReference>
<evidence type="ECO:0008006" key="17">
    <source>
        <dbReference type="Google" id="ProtNLM"/>
    </source>
</evidence>
<dbReference type="PROSITE" id="PS00086">
    <property type="entry name" value="CYTOCHROME_P450"/>
    <property type="match status" value="1"/>
</dbReference>
<dbReference type="OrthoDB" id="2789670at2759"/>
<evidence type="ECO:0000313" key="15">
    <source>
        <dbReference type="EMBL" id="KIO23879.1"/>
    </source>
</evidence>
<keyword evidence="5 13" id="KW-0349">Heme</keyword>
<name>A0A0C3QFA4_9AGAM</name>
<dbReference type="GO" id="GO:0016705">
    <property type="term" value="F:oxidoreductase activity, acting on paired donors, with incorporation or reduction of molecular oxygen"/>
    <property type="evidence" value="ECO:0007669"/>
    <property type="project" value="InterPro"/>
</dbReference>
<protein>
    <recommendedName>
        <fullName evidence="17">Cytochrome P450</fullName>
    </recommendedName>
</protein>
<comment type="pathway">
    <text evidence="3">Secondary metabolite biosynthesis.</text>
</comment>
<dbReference type="GO" id="GO:0005506">
    <property type="term" value="F:iron ion binding"/>
    <property type="evidence" value="ECO:0007669"/>
    <property type="project" value="InterPro"/>
</dbReference>
<dbReference type="Gene3D" id="1.10.630.10">
    <property type="entry name" value="Cytochrome P450"/>
    <property type="match status" value="1"/>
</dbReference>
<keyword evidence="12" id="KW-0472">Membrane</keyword>
<dbReference type="PANTHER" id="PTHR46300">
    <property type="entry name" value="P450, PUTATIVE (EUROFUNG)-RELATED-RELATED"/>
    <property type="match status" value="1"/>
</dbReference>